<feature type="domain" description="(S)-ureidoglycine aminohydrolase cupin" evidence="1">
    <location>
        <begin position="248"/>
        <end position="296"/>
    </location>
</feature>
<evidence type="ECO:0000313" key="2">
    <source>
        <dbReference type="EMBL" id="USW56935.1"/>
    </source>
</evidence>
<dbReference type="AlphaFoldDB" id="A0A9Q9B2D6"/>
<dbReference type="InterPro" id="IPR014710">
    <property type="entry name" value="RmlC-like_jellyroll"/>
</dbReference>
<dbReference type="Pfam" id="PF05899">
    <property type="entry name" value="Cupin_3"/>
    <property type="match status" value="1"/>
</dbReference>
<dbReference type="OrthoDB" id="3622456at2759"/>
<keyword evidence="3" id="KW-1185">Reference proteome</keyword>
<evidence type="ECO:0000259" key="1">
    <source>
        <dbReference type="Pfam" id="PF05899"/>
    </source>
</evidence>
<dbReference type="Gene3D" id="2.60.120.10">
    <property type="entry name" value="Jelly Rolls"/>
    <property type="match status" value="2"/>
</dbReference>
<accession>A0A9Q9B2D6</accession>
<reference evidence="2" key="1">
    <citation type="submission" date="2022-06" db="EMBL/GenBank/DDBJ databases">
        <title>Complete genome sequences of two strains of the flax pathogen Septoria linicola.</title>
        <authorList>
            <person name="Lapalu N."/>
            <person name="Simon A."/>
            <person name="Demenou B."/>
            <person name="Paumier D."/>
            <person name="Guillot M.-P."/>
            <person name="Gout L."/>
            <person name="Valade R."/>
        </authorList>
    </citation>
    <scope>NUCLEOTIDE SEQUENCE</scope>
    <source>
        <strain evidence="2">SE15195</strain>
    </source>
</reference>
<gene>
    <name evidence="2" type="ORF">Slin15195_G102540</name>
</gene>
<dbReference type="InterPro" id="IPR008579">
    <property type="entry name" value="UGlyAH_Cupin_dom"/>
</dbReference>
<dbReference type="SUPFAM" id="SSF51182">
    <property type="entry name" value="RmlC-like cupins"/>
    <property type="match status" value="1"/>
</dbReference>
<name>A0A9Q9B2D6_9PEZI</name>
<protein>
    <submittedName>
        <fullName evidence="2">(S)-ureidoglycine aminohydrolase, cupin domain, rmlC-like cupin domain superfamily</fullName>
    </submittedName>
</protein>
<proteinExistence type="predicted"/>
<organism evidence="2 3">
    <name type="scientific">Septoria linicola</name>
    <dbReference type="NCBI Taxonomy" id="215465"/>
    <lineage>
        <taxon>Eukaryota</taxon>
        <taxon>Fungi</taxon>
        <taxon>Dikarya</taxon>
        <taxon>Ascomycota</taxon>
        <taxon>Pezizomycotina</taxon>
        <taxon>Dothideomycetes</taxon>
        <taxon>Dothideomycetidae</taxon>
        <taxon>Mycosphaerellales</taxon>
        <taxon>Mycosphaerellaceae</taxon>
        <taxon>Septoria</taxon>
    </lineage>
</organism>
<dbReference type="EMBL" id="CP099426">
    <property type="protein sequence ID" value="USW56935.1"/>
    <property type="molecule type" value="Genomic_DNA"/>
</dbReference>
<sequence length="307" mass="32423">MAQIQAPISAPAYAAATAEVPIAPFSTAQPQTHVVHGSGPCPPQDQRIPFEWEEPGRGKQVRGETTIARPFGASGTLMAGLWRTGPTSPGCRPDGSNVARYSSPLGDETACIIDGTAVLTVVATGKKFQVGPGSIISTPQAWKWSGPSMAHSSGSSGGNMWAGSSPVAGIPLELQVNQVSDNPSEWIEYHFTEPKEGPQVCGELYFIRDRGSTGTMLSGVWRCGQGIEATDRQGDGTVTTPYTGTLGDETILLLEGEVDVIETATGKKHEFKAGDIIGLTSGMHITWVSKGPFCKKLWVISRDELAA</sequence>
<dbReference type="InterPro" id="IPR011051">
    <property type="entry name" value="RmlC_Cupin_sf"/>
</dbReference>
<dbReference type="Proteomes" id="UP001056384">
    <property type="component" value="Chromosome 9"/>
</dbReference>
<evidence type="ECO:0000313" key="3">
    <source>
        <dbReference type="Proteomes" id="UP001056384"/>
    </source>
</evidence>